<dbReference type="HOGENOM" id="CLU_075053_9_2_10"/>
<dbReference type="PATRIC" id="fig|743722.3.peg.4486"/>
<evidence type="ECO:0000259" key="1">
    <source>
        <dbReference type="PROSITE" id="PS50042"/>
    </source>
</evidence>
<dbReference type="Gene3D" id="2.60.120.10">
    <property type="entry name" value="Jelly Rolls"/>
    <property type="match status" value="1"/>
</dbReference>
<dbReference type="AlphaFoldDB" id="F4C2R1"/>
<protein>
    <submittedName>
        <fullName evidence="2">Putative transcriptional regulator, Crp/Fnr family</fullName>
    </submittedName>
</protein>
<dbReference type="EMBL" id="CP002584">
    <property type="protein sequence ID" value="ADZ80740.1"/>
    <property type="molecule type" value="Genomic_DNA"/>
</dbReference>
<dbReference type="InterPro" id="IPR014710">
    <property type="entry name" value="RmlC-like_jellyroll"/>
</dbReference>
<dbReference type="KEGG" id="shg:Sph21_4214"/>
<reference evidence="2" key="1">
    <citation type="submission" date="2011-03" db="EMBL/GenBank/DDBJ databases">
        <title>Complete sequence of Sphingobacterium sp. 21.</title>
        <authorList>
            <consortium name="US DOE Joint Genome Institute"/>
            <person name="Lucas S."/>
            <person name="Copeland A."/>
            <person name="Lapidus A."/>
            <person name="Cheng J.-F."/>
            <person name="Goodwin L."/>
            <person name="Pitluck S."/>
            <person name="Davenport K."/>
            <person name="Detter J.C."/>
            <person name="Han C."/>
            <person name="Tapia R."/>
            <person name="Land M."/>
            <person name="Hauser L."/>
            <person name="Kyrpides N."/>
            <person name="Ivanova N."/>
            <person name="Ovchinnikova G."/>
            <person name="Pagani I."/>
            <person name="Siebers A.K."/>
            <person name="Allgaier M."/>
            <person name="Thelen M.P."/>
            <person name="Hugenholtz P."/>
            <person name="Woyke T."/>
        </authorList>
    </citation>
    <scope>NUCLEOTIDE SEQUENCE</scope>
    <source>
        <strain evidence="2">21</strain>
    </source>
</reference>
<evidence type="ECO:0000313" key="2">
    <source>
        <dbReference type="EMBL" id="ADZ80740.1"/>
    </source>
</evidence>
<dbReference type="eggNOG" id="COG0664">
    <property type="taxonomic scope" value="Bacteria"/>
</dbReference>
<name>F4C2R1_SPHS2</name>
<accession>F4C2R1</accession>
<gene>
    <name evidence="2" type="ordered locus">Sph21_4214</name>
</gene>
<dbReference type="InterPro" id="IPR018490">
    <property type="entry name" value="cNMP-bd_dom_sf"/>
</dbReference>
<dbReference type="CDD" id="cd00038">
    <property type="entry name" value="CAP_ED"/>
    <property type="match status" value="1"/>
</dbReference>
<sequence length="197" mass="22773">MGNLKNMFLMAGLSEDDATLVFKYFKKKTYQKNEYLLRPGNIATHIYYIETGGVILGNMTDKKPITRHRALASEFITCLESFHNKSVTDEYLKSSTCSEVYEINKGDFDSALKQFPILQNLYQKFVFELLVKCQKRINDLISQDAYSYLEQLNITAPAIIQNMNQYDLASYMGIEPQSLSRLRGKRAKKKRIVNNPR</sequence>
<proteinExistence type="predicted"/>
<dbReference type="InterPro" id="IPR000595">
    <property type="entry name" value="cNMP-bd_dom"/>
</dbReference>
<dbReference type="STRING" id="743722.Sph21_4214"/>
<dbReference type="SUPFAM" id="SSF51206">
    <property type="entry name" value="cAMP-binding domain-like"/>
    <property type="match status" value="1"/>
</dbReference>
<feature type="domain" description="Cyclic nucleotide-binding" evidence="1">
    <location>
        <begin position="9"/>
        <end position="54"/>
    </location>
</feature>
<organism evidence="2">
    <name type="scientific">Sphingobacterium sp. (strain 21)</name>
    <dbReference type="NCBI Taxonomy" id="743722"/>
    <lineage>
        <taxon>Bacteria</taxon>
        <taxon>Pseudomonadati</taxon>
        <taxon>Bacteroidota</taxon>
        <taxon>Sphingobacteriia</taxon>
        <taxon>Sphingobacteriales</taxon>
        <taxon>Sphingobacteriaceae</taxon>
        <taxon>Sphingobacterium</taxon>
    </lineage>
</organism>
<dbReference type="PROSITE" id="PS50042">
    <property type="entry name" value="CNMP_BINDING_3"/>
    <property type="match status" value="1"/>
</dbReference>